<feature type="domain" description="DUF1468" evidence="2">
    <location>
        <begin position="15"/>
        <end position="150"/>
    </location>
</feature>
<reference evidence="3 4" key="1">
    <citation type="submission" date="2016-10" db="EMBL/GenBank/DDBJ databases">
        <authorList>
            <person name="de Groot N.N."/>
        </authorList>
    </citation>
    <scope>NUCLEOTIDE SEQUENCE [LARGE SCALE GENOMIC DNA]</scope>
    <source>
        <strain evidence="3 4">CGMCC 1.10228</strain>
    </source>
</reference>
<feature type="transmembrane region" description="Helical" evidence="1">
    <location>
        <begin position="126"/>
        <end position="149"/>
    </location>
</feature>
<evidence type="ECO:0000259" key="2">
    <source>
        <dbReference type="Pfam" id="PF07331"/>
    </source>
</evidence>
<keyword evidence="4" id="KW-1185">Reference proteome</keyword>
<gene>
    <name evidence="3" type="ORF">SAMN04488136_12967</name>
</gene>
<evidence type="ECO:0000313" key="3">
    <source>
        <dbReference type="EMBL" id="SDH79298.1"/>
    </source>
</evidence>
<evidence type="ECO:0000313" key="4">
    <source>
        <dbReference type="Proteomes" id="UP000198854"/>
    </source>
</evidence>
<dbReference type="Pfam" id="PF07331">
    <property type="entry name" value="TctB"/>
    <property type="match status" value="1"/>
</dbReference>
<feature type="transmembrane region" description="Helical" evidence="1">
    <location>
        <begin position="101"/>
        <end position="119"/>
    </location>
</feature>
<evidence type="ECO:0000256" key="1">
    <source>
        <dbReference type="SAM" id="Phobius"/>
    </source>
</evidence>
<sequence>MDNPSRKPGELVFNALMVLVSLVLLYQAYHITDHHTLSSPAAFPLSATAIMVFFSALNFYQSWQKRPVTQAIKGFFKHILPINVMVMMGLIALFALSLESIGFIISALVFLTAAVYIFYRQSWWRALSMALVALVGIYCIFRLVFLVILPEGVVPEGEVLAWLSALFNGGGQ</sequence>
<keyword evidence="1" id="KW-0812">Transmembrane</keyword>
<dbReference type="Proteomes" id="UP000198854">
    <property type="component" value="Unassembled WGS sequence"/>
</dbReference>
<dbReference type="InterPro" id="IPR009936">
    <property type="entry name" value="DUF1468"/>
</dbReference>
<dbReference type="STRING" id="861298.SAMN04488136_12967"/>
<feature type="transmembrane region" description="Helical" evidence="1">
    <location>
        <begin position="12"/>
        <end position="29"/>
    </location>
</feature>
<feature type="transmembrane region" description="Helical" evidence="1">
    <location>
        <begin position="75"/>
        <end position="95"/>
    </location>
</feature>
<dbReference type="RefSeq" id="WP_093278020.1">
    <property type="nucleotide sequence ID" value="NZ_FNDD01000029.1"/>
</dbReference>
<protein>
    <submittedName>
        <fullName evidence="3">Tripartite tricarboxylate transporter TctB family protein</fullName>
    </submittedName>
</protein>
<accession>A0A1G8FB12</accession>
<name>A0A1G8FB12_9VIBR</name>
<keyword evidence="1" id="KW-0472">Membrane</keyword>
<dbReference type="AlphaFoldDB" id="A0A1G8FB12"/>
<proteinExistence type="predicted"/>
<organism evidence="3 4">
    <name type="scientific">Vibrio xiamenensis</name>
    <dbReference type="NCBI Taxonomy" id="861298"/>
    <lineage>
        <taxon>Bacteria</taxon>
        <taxon>Pseudomonadati</taxon>
        <taxon>Pseudomonadota</taxon>
        <taxon>Gammaproteobacteria</taxon>
        <taxon>Vibrionales</taxon>
        <taxon>Vibrionaceae</taxon>
        <taxon>Vibrio</taxon>
    </lineage>
</organism>
<feature type="transmembrane region" description="Helical" evidence="1">
    <location>
        <begin position="41"/>
        <end position="63"/>
    </location>
</feature>
<keyword evidence="1" id="KW-1133">Transmembrane helix</keyword>
<dbReference type="OrthoDB" id="8907787at2"/>
<dbReference type="EMBL" id="FNDD01000029">
    <property type="protein sequence ID" value="SDH79298.1"/>
    <property type="molecule type" value="Genomic_DNA"/>
</dbReference>